<dbReference type="Gene3D" id="1.20.120.1750">
    <property type="match status" value="1"/>
</dbReference>
<dbReference type="InterPro" id="IPR031127">
    <property type="entry name" value="E3_UB_ligase_RBR"/>
</dbReference>
<dbReference type="InterPro" id="IPR044066">
    <property type="entry name" value="TRIAD_supradom"/>
</dbReference>
<evidence type="ECO:0000256" key="9">
    <source>
        <dbReference type="SAM" id="Coils"/>
    </source>
</evidence>
<keyword evidence="8" id="KW-0862">Zinc</keyword>
<reference evidence="12" key="1">
    <citation type="journal article" date="2023" name="Mol. Phylogenet. Evol.">
        <title>Genome-scale phylogeny and comparative genomics of the fungal order Sordariales.</title>
        <authorList>
            <person name="Hensen N."/>
            <person name="Bonometti L."/>
            <person name="Westerberg I."/>
            <person name="Brannstrom I.O."/>
            <person name="Guillou S."/>
            <person name="Cros-Aarteil S."/>
            <person name="Calhoun S."/>
            <person name="Haridas S."/>
            <person name="Kuo A."/>
            <person name="Mondo S."/>
            <person name="Pangilinan J."/>
            <person name="Riley R."/>
            <person name="LaButti K."/>
            <person name="Andreopoulos B."/>
            <person name="Lipzen A."/>
            <person name="Chen C."/>
            <person name="Yan M."/>
            <person name="Daum C."/>
            <person name="Ng V."/>
            <person name="Clum A."/>
            <person name="Steindorff A."/>
            <person name="Ohm R.A."/>
            <person name="Martin F."/>
            <person name="Silar P."/>
            <person name="Natvig D.O."/>
            <person name="Lalanne C."/>
            <person name="Gautier V."/>
            <person name="Ament-Velasquez S.L."/>
            <person name="Kruys A."/>
            <person name="Hutchinson M.I."/>
            <person name="Powell A.J."/>
            <person name="Barry K."/>
            <person name="Miller A.N."/>
            <person name="Grigoriev I.V."/>
            <person name="Debuchy R."/>
            <person name="Gladieux P."/>
            <person name="Hiltunen Thoren M."/>
            <person name="Johannesson H."/>
        </authorList>
    </citation>
    <scope>NUCLEOTIDE SEQUENCE</scope>
    <source>
        <strain evidence="12">CBS 626.80</strain>
    </source>
</reference>
<evidence type="ECO:0000256" key="8">
    <source>
        <dbReference type="ARBA" id="ARBA00022833"/>
    </source>
</evidence>
<dbReference type="Pfam" id="PF01485">
    <property type="entry name" value="IBR"/>
    <property type="match status" value="2"/>
</dbReference>
<feature type="compositionally biased region" description="Low complexity" evidence="10">
    <location>
        <begin position="392"/>
        <end position="406"/>
    </location>
</feature>
<feature type="compositionally biased region" description="Polar residues" evidence="10">
    <location>
        <begin position="355"/>
        <end position="366"/>
    </location>
</feature>
<feature type="coiled-coil region" evidence="9">
    <location>
        <begin position="311"/>
        <end position="345"/>
    </location>
</feature>
<evidence type="ECO:0000256" key="7">
    <source>
        <dbReference type="ARBA" id="ARBA00022786"/>
    </source>
</evidence>
<dbReference type="PANTHER" id="PTHR11685">
    <property type="entry name" value="RBR FAMILY RING FINGER AND IBR DOMAIN-CONTAINING"/>
    <property type="match status" value="1"/>
</dbReference>
<dbReference type="Proteomes" id="UP001303222">
    <property type="component" value="Unassembled WGS sequence"/>
</dbReference>
<organism evidence="12 13">
    <name type="scientific">Pseudoneurospora amorphoporcata</name>
    <dbReference type="NCBI Taxonomy" id="241081"/>
    <lineage>
        <taxon>Eukaryota</taxon>
        <taxon>Fungi</taxon>
        <taxon>Dikarya</taxon>
        <taxon>Ascomycota</taxon>
        <taxon>Pezizomycotina</taxon>
        <taxon>Sordariomycetes</taxon>
        <taxon>Sordariomycetidae</taxon>
        <taxon>Sordariales</taxon>
        <taxon>Sordariaceae</taxon>
        <taxon>Pseudoneurospora</taxon>
    </lineage>
</organism>
<dbReference type="SUPFAM" id="SSF57850">
    <property type="entry name" value="RING/U-box"/>
    <property type="match status" value="1"/>
</dbReference>
<dbReference type="PROSITE" id="PS51873">
    <property type="entry name" value="TRIAD"/>
    <property type="match status" value="1"/>
</dbReference>
<dbReference type="GO" id="GO:0016567">
    <property type="term" value="P:protein ubiquitination"/>
    <property type="evidence" value="ECO:0007669"/>
    <property type="project" value="InterPro"/>
</dbReference>
<comment type="caution">
    <text evidence="12">The sequence shown here is derived from an EMBL/GenBank/DDBJ whole genome shotgun (WGS) entry which is preliminary data.</text>
</comment>
<evidence type="ECO:0000259" key="11">
    <source>
        <dbReference type="PROSITE" id="PS51873"/>
    </source>
</evidence>
<evidence type="ECO:0000256" key="6">
    <source>
        <dbReference type="ARBA" id="ARBA00022771"/>
    </source>
</evidence>
<dbReference type="GO" id="GO:0061630">
    <property type="term" value="F:ubiquitin protein ligase activity"/>
    <property type="evidence" value="ECO:0007669"/>
    <property type="project" value="UniProtKB-EC"/>
</dbReference>
<keyword evidence="9" id="KW-0175">Coiled coil</keyword>
<dbReference type="CDD" id="cd22584">
    <property type="entry name" value="Rcat_RBR_unk"/>
    <property type="match status" value="1"/>
</dbReference>
<dbReference type="SMART" id="SM00647">
    <property type="entry name" value="IBR"/>
    <property type="match status" value="2"/>
</dbReference>
<sequence>MVVTSTTVDYDEAARGPEVPSISTTVSYDEAPEDARGPECVVCMEEHPAGQLIYFCSPSSSNEASDSSPSNASHGYCDSCFVEGIRAATKDRYPFRCCGKIFDINDYPGVSLSAEEKQEYDDMVVEINTPNPLYCSNPRCSSFIKPDMIQSDLAICLKCSANTCKHCRQPYHPKLVCSQDQDTLKVLALGKEKGWKTCPVCNYMVELVKGCHIIKCRCSWSFCYRCGATNKSSLDDSRHTWHTTCWRPTDHAYAVVGAAVYNRPPREEQPQRPRDRLDFMGRIQDRWHEAKAEAKAEARLRFQEPAREFERERKLERELELERRMARLERREMARELKLQRATEREVARLNNMTLSVEQNRNQPAIHNNNNNYNNNNHHHHNHHNHQARAMPQQNTQPRQPQQQPRQEPRNPPAYRGRGFLWMEALVSPTRPNPIQPENNSNNNNNNLRHRPARPQSEEVNQQPRKTCHNRDNRERGVLWQHLMVSPTRTRPISQP</sequence>
<keyword evidence="6" id="KW-0863">Zinc-finger</keyword>
<keyword evidence="7" id="KW-0833">Ubl conjugation pathway</keyword>
<protein>
    <recommendedName>
        <fullName evidence="2">RBR-type E3 ubiquitin transferase</fullName>
        <ecNumber evidence="2">2.3.2.31</ecNumber>
    </recommendedName>
</protein>
<feature type="domain" description="RING-type" evidence="11">
    <location>
        <begin position="36"/>
        <end position="249"/>
    </location>
</feature>
<name>A0AAN6NM12_9PEZI</name>
<feature type="region of interest" description="Disordered" evidence="10">
    <location>
        <begin position="429"/>
        <end position="475"/>
    </location>
</feature>
<feature type="compositionally biased region" description="Basic residues" evidence="10">
    <location>
        <begin position="377"/>
        <end position="387"/>
    </location>
</feature>
<evidence type="ECO:0000313" key="12">
    <source>
        <dbReference type="EMBL" id="KAK3948324.1"/>
    </source>
</evidence>
<reference evidence="12" key="2">
    <citation type="submission" date="2023-06" db="EMBL/GenBank/DDBJ databases">
        <authorList>
            <consortium name="Lawrence Berkeley National Laboratory"/>
            <person name="Mondo S.J."/>
            <person name="Hensen N."/>
            <person name="Bonometti L."/>
            <person name="Westerberg I."/>
            <person name="Brannstrom I.O."/>
            <person name="Guillou S."/>
            <person name="Cros-Aarteil S."/>
            <person name="Calhoun S."/>
            <person name="Haridas S."/>
            <person name="Kuo A."/>
            <person name="Pangilinan J."/>
            <person name="Riley R."/>
            <person name="Labutti K."/>
            <person name="Andreopoulos B."/>
            <person name="Lipzen A."/>
            <person name="Chen C."/>
            <person name="Yanf M."/>
            <person name="Daum C."/>
            <person name="Ng V."/>
            <person name="Clum A."/>
            <person name="Steindorff A."/>
            <person name="Ohm R."/>
            <person name="Martin F."/>
            <person name="Silar P."/>
            <person name="Natvig D."/>
            <person name="Lalanne C."/>
            <person name="Gautier V."/>
            <person name="Ament-Velasquez S.L."/>
            <person name="Kruys A."/>
            <person name="Hutchinson M.I."/>
            <person name="Powell A.J."/>
            <person name="Barry K."/>
            <person name="Miller A.N."/>
            <person name="Grigoriev I.V."/>
            <person name="Debuchy R."/>
            <person name="Gladieux P."/>
            <person name="Thoren M.H."/>
            <person name="Johannesson H."/>
        </authorList>
    </citation>
    <scope>NUCLEOTIDE SEQUENCE</scope>
    <source>
        <strain evidence="12">CBS 626.80</strain>
    </source>
</reference>
<dbReference type="GO" id="GO:0008270">
    <property type="term" value="F:zinc ion binding"/>
    <property type="evidence" value="ECO:0007669"/>
    <property type="project" value="UniProtKB-KW"/>
</dbReference>
<dbReference type="InterPro" id="IPR002867">
    <property type="entry name" value="IBR_dom"/>
</dbReference>
<evidence type="ECO:0000256" key="10">
    <source>
        <dbReference type="SAM" id="MobiDB-lite"/>
    </source>
</evidence>
<dbReference type="AlphaFoldDB" id="A0AAN6NM12"/>
<keyword evidence="5" id="KW-0677">Repeat</keyword>
<feature type="region of interest" description="Disordered" evidence="10">
    <location>
        <begin position="355"/>
        <end position="416"/>
    </location>
</feature>
<dbReference type="CDD" id="cd20335">
    <property type="entry name" value="BRcat_RBR"/>
    <property type="match status" value="1"/>
</dbReference>
<evidence type="ECO:0000256" key="4">
    <source>
        <dbReference type="ARBA" id="ARBA00022723"/>
    </source>
</evidence>
<keyword evidence="3" id="KW-0808">Transferase</keyword>
<feature type="region of interest" description="Disordered" evidence="10">
    <location>
        <begin position="1"/>
        <end position="31"/>
    </location>
</feature>
<keyword evidence="4" id="KW-0479">Metal-binding</keyword>
<evidence type="ECO:0000256" key="2">
    <source>
        <dbReference type="ARBA" id="ARBA00012251"/>
    </source>
</evidence>
<evidence type="ECO:0000256" key="1">
    <source>
        <dbReference type="ARBA" id="ARBA00001798"/>
    </source>
</evidence>
<gene>
    <name evidence="12" type="ORF">QBC32DRAFT_373644</name>
</gene>
<evidence type="ECO:0000256" key="5">
    <source>
        <dbReference type="ARBA" id="ARBA00022737"/>
    </source>
</evidence>
<feature type="compositionally biased region" description="Low complexity" evidence="10">
    <location>
        <begin position="367"/>
        <end position="376"/>
    </location>
</feature>
<accession>A0AAN6NM12</accession>
<comment type="catalytic activity">
    <reaction evidence="1">
        <text>[E2 ubiquitin-conjugating enzyme]-S-ubiquitinyl-L-cysteine + [acceptor protein]-L-lysine = [E2 ubiquitin-conjugating enzyme]-L-cysteine + [acceptor protein]-N(6)-ubiquitinyl-L-lysine.</text>
        <dbReference type="EC" id="2.3.2.31"/>
    </reaction>
</comment>
<dbReference type="EMBL" id="MU859270">
    <property type="protein sequence ID" value="KAK3948324.1"/>
    <property type="molecule type" value="Genomic_DNA"/>
</dbReference>
<evidence type="ECO:0000313" key="13">
    <source>
        <dbReference type="Proteomes" id="UP001303222"/>
    </source>
</evidence>
<dbReference type="EC" id="2.3.2.31" evidence="2"/>
<keyword evidence="13" id="KW-1185">Reference proteome</keyword>
<proteinExistence type="predicted"/>
<evidence type="ECO:0000256" key="3">
    <source>
        <dbReference type="ARBA" id="ARBA00022679"/>
    </source>
</evidence>